<dbReference type="FunFam" id="3.40.50.300:FF:000606">
    <property type="entry name" value="IS100 transposase orfB"/>
    <property type="match status" value="1"/>
</dbReference>
<name>A0A133X075_LEGPN</name>
<evidence type="ECO:0000256" key="1">
    <source>
        <dbReference type="ARBA" id="ARBA00008059"/>
    </source>
</evidence>
<dbReference type="AlphaFoldDB" id="A0A133X075"/>
<comment type="similarity">
    <text evidence="1">Belongs to the IS21/IS1162 putative ATP-binding protein family.</text>
</comment>
<dbReference type="PANTHER" id="PTHR30050">
    <property type="entry name" value="CHROMOSOMAL REPLICATION INITIATOR PROTEIN DNAA"/>
    <property type="match status" value="1"/>
</dbReference>
<dbReference type="SUPFAM" id="SSF52540">
    <property type="entry name" value="P-loop containing nucleoside triphosphate hydrolases"/>
    <property type="match status" value="1"/>
</dbReference>
<dbReference type="InterPro" id="IPR027417">
    <property type="entry name" value="P-loop_NTPase"/>
</dbReference>
<dbReference type="NCBIfam" id="NF006616">
    <property type="entry name" value="PRK09183.1"/>
    <property type="match status" value="1"/>
</dbReference>
<dbReference type="InterPro" id="IPR003593">
    <property type="entry name" value="AAA+_ATPase"/>
</dbReference>
<dbReference type="GO" id="GO:0005524">
    <property type="term" value="F:ATP binding"/>
    <property type="evidence" value="ECO:0007669"/>
    <property type="project" value="UniProtKB-KW"/>
</dbReference>
<evidence type="ECO:0000256" key="2">
    <source>
        <dbReference type="ARBA" id="ARBA00022741"/>
    </source>
</evidence>
<dbReference type="PIRSF" id="PIRSF003073">
    <property type="entry name" value="DNAC_TnpB_IstB"/>
    <property type="match status" value="1"/>
</dbReference>
<dbReference type="NCBIfam" id="NF038214">
    <property type="entry name" value="IS21_help_AAA"/>
    <property type="match status" value="1"/>
</dbReference>
<dbReference type="InterPro" id="IPR002611">
    <property type="entry name" value="IstB_ATP-bd"/>
</dbReference>
<keyword evidence="2" id="KW-0547">Nucleotide-binding</keyword>
<dbReference type="InterPro" id="IPR028350">
    <property type="entry name" value="DNAC/IstB-like"/>
</dbReference>
<comment type="caution">
    <text evidence="4">The sequence shown here is derived from an EMBL/GenBank/DDBJ whole genome shotgun (WGS) entry which is preliminary data.</text>
</comment>
<dbReference type="GO" id="GO:0006260">
    <property type="term" value="P:DNA replication"/>
    <property type="evidence" value="ECO:0007669"/>
    <property type="project" value="TreeGrafter"/>
</dbReference>
<dbReference type="PANTHER" id="PTHR30050:SF4">
    <property type="entry name" value="ATP-BINDING PROTEIN RV3427C IN INSERTION SEQUENCE-RELATED"/>
    <property type="match status" value="1"/>
</dbReference>
<evidence type="ECO:0000313" key="4">
    <source>
        <dbReference type="EMBL" id="PPK30143.1"/>
    </source>
</evidence>
<organism evidence="4 5">
    <name type="scientific">Legionella pneumophila</name>
    <dbReference type="NCBI Taxonomy" id="446"/>
    <lineage>
        <taxon>Bacteria</taxon>
        <taxon>Pseudomonadati</taxon>
        <taxon>Pseudomonadota</taxon>
        <taxon>Gammaproteobacteria</taxon>
        <taxon>Legionellales</taxon>
        <taxon>Legionellaceae</taxon>
        <taxon>Legionella</taxon>
    </lineage>
</organism>
<protein>
    <submittedName>
        <fullName evidence="4">Transposase</fullName>
    </submittedName>
</protein>
<sequence length="264" mass="30004">MNIQHERILSLCERLNLSAIATNYSYLAQEAATHNQGFSDFLESVLTVELQEKQYRSRTLLTKMAGFPMIKTIDDFDFKFASGVPKNKIRELTSLAFIERQENILLLGPSGLGKTHLAIALGYLAVQANIKTKFISAADLMLLLETAHRQGRYKDIMRRVINNARLLIIDEIGYLPMNRDQANHFFQVIANRYEKGSIIATSNLAFGQWDNTFAGDKVLTAAMLDRLLHHAHVIQCRGDSYRLKDKFKAGLIQNQKEEQNNITD</sequence>
<dbReference type="RefSeq" id="WP_014844325.1">
    <property type="nucleotide sequence ID" value="NZ_BBUI01000055.1"/>
</dbReference>
<gene>
    <name evidence="4" type="ORF">C3928_09740</name>
</gene>
<dbReference type="Proteomes" id="UP000239239">
    <property type="component" value="Unassembled WGS sequence"/>
</dbReference>
<dbReference type="InterPro" id="IPR047661">
    <property type="entry name" value="IstB"/>
</dbReference>
<keyword evidence="3" id="KW-0067">ATP-binding</keyword>
<dbReference type="OrthoDB" id="9773429at2"/>
<dbReference type="Gene3D" id="3.40.50.300">
    <property type="entry name" value="P-loop containing nucleotide triphosphate hydrolases"/>
    <property type="match status" value="1"/>
</dbReference>
<dbReference type="SMART" id="SM00382">
    <property type="entry name" value="AAA"/>
    <property type="match status" value="1"/>
</dbReference>
<reference evidence="4 5" key="1">
    <citation type="submission" date="2018-02" db="EMBL/GenBank/DDBJ databases">
        <title>Draft genome sequences of four Legionella pneumophila clinical strains isolated in Ontario.</title>
        <authorList>
            <person name="Fortuna A."/>
            <person name="Ramnarine R."/>
            <person name="Li A."/>
            <person name="Frantz C."/>
            <person name="Mallo G."/>
        </authorList>
    </citation>
    <scope>NUCLEOTIDE SEQUENCE [LARGE SCALE GENOMIC DNA]</scope>
    <source>
        <strain evidence="4 5">LG61</strain>
    </source>
</reference>
<proteinExistence type="inferred from homology"/>
<dbReference type="Pfam" id="PF01695">
    <property type="entry name" value="IstB_IS21"/>
    <property type="match status" value="1"/>
</dbReference>
<dbReference type="CDD" id="cd00009">
    <property type="entry name" value="AAA"/>
    <property type="match status" value="1"/>
</dbReference>
<evidence type="ECO:0000256" key="3">
    <source>
        <dbReference type="ARBA" id="ARBA00022840"/>
    </source>
</evidence>
<evidence type="ECO:0000313" key="5">
    <source>
        <dbReference type="Proteomes" id="UP000239239"/>
    </source>
</evidence>
<dbReference type="EMBL" id="PQWY01000013">
    <property type="protein sequence ID" value="PPK30143.1"/>
    <property type="molecule type" value="Genomic_DNA"/>
</dbReference>
<accession>A0A133X075</accession>